<dbReference type="InterPro" id="IPR003838">
    <property type="entry name" value="ABC3_permease_C"/>
</dbReference>
<dbReference type="Proteomes" id="UP000698924">
    <property type="component" value="Unassembled WGS sequence"/>
</dbReference>
<comment type="similarity">
    <text evidence="6">Belongs to the ABC-4 integral membrane protein family.</text>
</comment>
<organism evidence="9 10">
    <name type="scientific">Caecibacteroides pullorum</name>
    <dbReference type="NCBI Taxonomy" id="2725562"/>
    <lineage>
        <taxon>Bacteria</taxon>
        <taxon>Pseudomonadati</taxon>
        <taxon>Bacteroidota</taxon>
        <taxon>Bacteroidia</taxon>
        <taxon>Bacteroidales</taxon>
        <taxon>Bacteroidaceae</taxon>
        <taxon>Caecibacteroides</taxon>
    </lineage>
</organism>
<dbReference type="PANTHER" id="PTHR30572:SF4">
    <property type="entry name" value="ABC TRANSPORTER PERMEASE YTRF"/>
    <property type="match status" value="1"/>
</dbReference>
<evidence type="ECO:0000256" key="4">
    <source>
        <dbReference type="ARBA" id="ARBA00022989"/>
    </source>
</evidence>
<dbReference type="InterPro" id="IPR050250">
    <property type="entry name" value="Macrolide_Exporter_MacB"/>
</dbReference>
<name>A0AA40ZTK6_9BACT</name>
<evidence type="ECO:0000256" key="2">
    <source>
        <dbReference type="ARBA" id="ARBA00022475"/>
    </source>
</evidence>
<feature type="transmembrane region" description="Helical" evidence="7">
    <location>
        <begin position="350"/>
        <end position="374"/>
    </location>
</feature>
<feature type="transmembrane region" description="Helical" evidence="7">
    <location>
        <begin position="394"/>
        <end position="415"/>
    </location>
</feature>
<protein>
    <submittedName>
        <fullName evidence="9">ABC transporter permease</fullName>
    </submittedName>
</protein>
<dbReference type="Pfam" id="PF02687">
    <property type="entry name" value="FtsX"/>
    <property type="match status" value="1"/>
</dbReference>
<dbReference type="EMBL" id="JACJMO010000012">
    <property type="protein sequence ID" value="MBM6857771.1"/>
    <property type="molecule type" value="Genomic_DNA"/>
</dbReference>
<accession>A0AA40ZTK6</accession>
<keyword evidence="3 7" id="KW-0812">Transmembrane</keyword>
<keyword evidence="2" id="KW-1003">Cell membrane</keyword>
<keyword evidence="10" id="KW-1185">Reference proteome</keyword>
<keyword evidence="4 7" id="KW-1133">Transmembrane helix</keyword>
<reference evidence="9 10" key="1">
    <citation type="journal article" date="2021" name="Sci. Rep.">
        <title>The distribution of antibiotic resistance genes in chicken gut microbiota commensals.</title>
        <authorList>
            <person name="Juricova H."/>
            <person name="Matiasovicova J."/>
            <person name="Kubasova T."/>
            <person name="Cejkova D."/>
            <person name="Rychlik I."/>
        </authorList>
    </citation>
    <scope>NUCLEOTIDE SEQUENCE [LARGE SCALE GENOMIC DNA]</scope>
    <source>
        <strain evidence="9 10">An421</strain>
    </source>
</reference>
<evidence type="ECO:0000256" key="1">
    <source>
        <dbReference type="ARBA" id="ARBA00004651"/>
    </source>
</evidence>
<dbReference type="GO" id="GO:0022857">
    <property type="term" value="F:transmembrane transporter activity"/>
    <property type="evidence" value="ECO:0007669"/>
    <property type="project" value="TreeGrafter"/>
</dbReference>
<evidence type="ECO:0000256" key="6">
    <source>
        <dbReference type="ARBA" id="ARBA00038076"/>
    </source>
</evidence>
<feature type="transmembrane region" description="Helical" evidence="7">
    <location>
        <begin position="310"/>
        <end position="329"/>
    </location>
</feature>
<evidence type="ECO:0000313" key="9">
    <source>
        <dbReference type="EMBL" id="MBM6857771.1"/>
    </source>
</evidence>
<feature type="transmembrane region" description="Helical" evidence="7">
    <location>
        <begin position="12"/>
        <end position="33"/>
    </location>
</feature>
<evidence type="ECO:0000259" key="8">
    <source>
        <dbReference type="Pfam" id="PF02687"/>
    </source>
</evidence>
<evidence type="ECO:0000256" key="7">
    <source>
        <dbReference type="SAM" id="Phobius"/>
    </source>
</evidence>
<dbReference type="AlphaFoldDB" id="A0AA40ZTK6"/>
<proteinExistence type="inferred from homology"/>
<comment type="subcellular location">
    <subcellularLocation>
        <location evidence="1">Cell membrane</location>
        <topology evidence="1">Multi-pass membrane protein</topology>
    </subcellularLocation>
</comment>
<evidence type="ECO:0000313" key="10">
    <source>
        <dbReference type="Proteomes" id="UP000698924"/>
    </source>
</evidence>
<evidence type="ECO:0000256" key="3">
    <source>
        <dbReference type="ARBA" id="ARBA00022692"/>
    </source>
</evidence>
<feature type="domain" description="ABC3 transporter permease C-terminal" evidence="8">
    <location>
        <begin position="309"/>
        <end position="425"/>
    </location>
</feature>
<comment type="caution">
    <text evidence="9">The sequence shown here is derived from an EMBL/GenBank/DDBJ whole genome shotgun (WGS) entry which is preliminary data.</text>
</comment>
<keyword evidence="5 7" id="KW-0472">Membrane</keyword>
<dbReference type="PANTHER" id="PTHR30572">
    <property type="entry name" value="MEMBRANE COMPONENT OF TRANSPORTER-RELATED"/>
    <property type="match status" value="1"/>
</dbReference>
<evidence type="ECO:0000256" key="5">
    <source>
        <dbReference type="ARBA" id="ARBA00023136"/>
    </source>
</evidence>
<dbReference type="GO" id="GO:0005886">
    <property type="term" value="C:plasma membrane"/>
    <property type="evidence" value="ECO:0007669"/>
    <property type="project" value="UniProtKB-SubCell"/>
</dbReference>
<sequence length="432" mass="48278">MKKLFTQLRNEWRGNFFLALELLVVFVVLWYIVDWCCVTARVYFAPMGFDTRHCYCLMVNRLTPNSALYTPGRTVGDDMDDLLEIAERLRHRPGVEAVAISQNCIPYGDGSNGIEAFVDTVPVYAMLRLTQPDYMRLFRIRGVAVQGADGRTVYTASSDSLAAVLGPGTMVLSRNAAADCDALGRPDATELLGRRLSLWKPDTDNSLRVAGVAEPMRWNHFTTADQWGGPFLATDFPREVMVEYENPAYLQLSVRVTPEADHGFAETLMAEADRLYRVGNVYVLDVLSFDQLQHIEELEDVNEVKTQLCILGFLLLNIFLGVVGTFWFRTQHRRQEVALRMAMGSTRRGIFLRLVAEGLLLLTLAAVPAALVALNLGVAELVDVGRLPFDAPRFVLALALSWLLMALMIVVGVCYPARRAMQVQPAEALHDE</sequence>
<dbReference type="RefSeq" id="WP_204972045.1">
    <property type="nucleotide sequence ID" value="NZ_JAAZTS010000007.1"/>
</dbReference>
<gene>
    <name evidence="9" type="ORF">H6D15_09205</name>
</gene>